<dbReference type="EMBL" id="CP058649">
    <property type="protein sequence ID" value="QUI21975.1"/>
    <property type="molecule type" value="Genomic_DNA"/>
</dbReference>
<keyword evidence="2" id="KW-1185">Reference proteome</keyword>
<dbReference type="SUPFAM" id="SSF53901">
    <property type="entry name" value="Thiolase-like"/>
    <property type="match status" value="1"/>
</dbReference>
<reference evidence="1" key="1">
    <citation type="submission" date="2020-07" db="EMBL/GenBank/DDBJ databases">
        <title>Vallitalea pronyensis genome.</title>
        <authorList>
            <person name="Postec A."/>
        </authorList>
    </citation>
    <scope>NUCLEOTIDE SEQUENCE</scope>
    <source>
        <strain evidence="1">FatNI3</strain>
    </source>
</reference>
<dbReference type="Proteomes" id="UP000683246">
    <property type="component" value="Chromosome"/>
</dbReference>
<evidence type="ECO:0000313" key="1">
    <source>
        <dbReference type="EMBL" id="QUI21975.1"/>
    </source>
</evidence>
<proteinExistence type="predicted"/>
<dbReference type="Pfam" id="PF07451">
    <property type="entry name" value="SpoVAD"/>
    <property type="match status" value="1"/>
</dbReference>
<sequence>MGSQLGEQTIGFTKPPIIVGYGNVVGPKEGEGLLKQYFDQILEDSLWGEETWEKAESKILKTAIQLAIDNAKITKQDIRYLFAGDLLNQLTASTFAIRDMNRAFFGLYGACSTMGESLILASMAVEAGYANYALAATSSHFCGAEKQFRFPLELGNQRPLTATWTVTGSGAVVLGQTGTGPRVTHVTPGKIIDLGIKDEMNMGAAMAPAAADTIITHFKDTGRTATDYDLIATGDLGSVGKVLIQDLVQKEGYDLSRNYTDCGVEIFDHKKQDTHAGGSGCGCSAVTLTGYILKEMAKGTFNRILFVPTGALLSPISNFQGETIPGIAHAVAIENGQGLGKKG</sequence>
<evidence type="ECO:0000313" key="2">
    <source>
        <dbReference type="Proteomes" id="UP000683246"/>
    </source>
</evidence>
<protein>
    <submittedName>
        <fullName evidence="1">Stage V sporulation protein AD</fullName>
    </submittedName>
</protein>
<dbReference type="KEGG" id="vpy:HZI73_06515"/>
<dbReference type="AlphaFoldDB" id="A0A8J8MHX7"/>
<name>A0A8J8MHX7_9FIRM</name>
<dbReference type="InterPro" id="IPR010894">
    <property type="entry name" value="SpoVAD"/>
</dbReference>
<gene>
    <name evidence="1" type="primary">spoVAD</name>
    <name evidence="1" type="ORF">HZI73_06515</name>
</gene>
<dbReference type="PIRSF" id="PIRSF011570">
    <property type="entry name" value="SpoVAD"/>
    <property type="match status" value="1"/>
</dbReference>
<dbReference type="InterPro" id="IPR016039">
    <property type="entry name" value="Thiolase-like"/>
</dbReference>
<dbReference type="RefSeq" id="WP_330619695.1">
    <property type="nucleotide sequence ID" value="NZ_CP058649.1"/>
</dbReference>
<accession>A0A8J8MHX7</accession>
<dbReference type="NCBIfam" id="NF006160">
    <property type="entry name" value="PRK08304.1"/>
    <property type="match status" value="1"/>
</dbReference>
<organism evidence="1 2">
    <name type="scientific">Vallitalea pronyensis</name>
    <dbReference type="NCBI Taxonomy" id="1348613"/>
    <lineage>
        <taxon>Bacteria</taxon>
        <taxon>Bacillati</taxon>
        <taxon>Bacillota</taxon>
        <taxon>Clostridia</taxon>
        <taxon>Lachnospirales</taxon>
        <taxon>Vallitaleaceae</taxon>
        <taxon>Vallitalea</taxon>
    </lineage>
</organism>
<dbReference type="Gene3D" id="3.40.47.40">
    <property type="entry name" value="Stage V sporulation protein AD"/>
    <property type="match status" value="1"/>
</dbReference>
<dbReference type="NCBIfam" id="TIGR02845">
    <property type="entry name" value="spore_V_AD"/>
    <property type="match status" value="1"/>
</dbReference>
<dbReference type="InterPro" id="IPR038369">
    <property type="entry name" value="SpoVAD_sf"/>
</dbReference>
<dbReference type="GO" id="GO:0016746">
    <property type="term" value="F:acyltransferase activity"/>
    <property type="evidence" value="ECO:0007669"/>
    <property type="project" value="InterPro"/>
</dbReference>